<dbReference type="InterPro" id="IPR015422">
    <property type="entry name" value="PyrdxlP-dep_Trfase_small"/>
</dbReference>
<protein>
    <recommendedName>
        <fullName evidence="4">Aminotransferase class V domain-containing protein</fullName>
    </recommendedName>
</protein>
<dbReference type="EMBL" id="CAJNNW010025845">
    <property type="protein sequence ID" value="CAE8680354.1"/>
    <property type="molecule type" value="Genomic_DNA"/>
</dbReference>
<dbReference type="InterPro" id="IPR015421">
    <property type="entry name" value="PyrdxlP-dep_Trfase_major"/>
</dbReference>
<evidence type="ECO:0000313" key="2">
    <source>
        <dbReference type="EMBL" id="CAE8680354.1"/>
    </source>
</evidence>
<keyword evidence="1" id="KW-0663">Pyridoxal phosphate</keyword>
<evidence type="ECO:0008006" key="4">
    <source>
        <dbReference type="Google" id="ProtNLM"/>
    </source>
</evidence>
<proteinExistence type="predicted"/>
<dbReference type="InterPro" id="IPR015424">
    <property type="entry name" value="PyrdxlP-dep_Trfase"/>
</dbReference>
<gene>
    <name evidence="2" type="ORF">PGLA2088_LOCUS21861</name>
</gene>
<feature type="non-terminal residue" evidence="2">
    <location>
        <position position="205"/>
    </location>
</feature>
<evidence type="ECO:0000256" key="1">
    <source>
        <dbReference type="ARBA" id="ARBA00022898"/>
    </source>
</evidence>
<dbReference type="Proteomes" id="UP000626109">
    <property type="component" value="Unassembled WGS sequence"/>
</dbReference>
<comment type="caution">
    <text evidence="2">The sequence shown here is derived from an EMBL/GenBank/DDBJ whole genome shotgun (WGS) entry which is preliminary data.</text>
</comment>
<accession>A0A813JF13</accession>
<dbReference type="AlphaFoldDB" id="A0A813JF13"/>
<dbReference type="Gene3D" id="3.40.640.10">
    <property type="entry name" value="Type I PLP-dependent aspartate aminotransferase-like (Major domain)"/>
    <property type="match status" value="1"/>
</dbReference>
<dbReference type="Gene3D" id="3.90.1150.10">
    <property type="entry name" value="Aspartate Aminotransferase, domain 1"/>
    <property type="match status" value="1"/>
</dbReference>
<sequence length="205" mass="22547">DLSWQGKADTVPDFFTTNCHKWLCGPKGTALLRVRPEHLEWLQPLVVSHAHTAGLCGFYWAGLTDFSSWLALDATLDFWDEQHGPVGGLPAARQYMRKTIADAVSMLSEAWGTSLAAPSELFLSMALVQLPAFRAHGGSSGSSGALQYEHAEAVQNALFREGIEVPVKCVSGSLYVRISAQIYNYSGEYEQLCKAVLRLKELEEL</sequence>
<evidence type="ECO:0000313" key="3">
    <source>
        <dbReference type="Proteomes" id="UP000626109"/>
    </source>
</evidence>
<organism evidence="2 3">
    <name type="scientific">Polarella glacialis</name>
    <name type="common">Dinoflagellate</name>
    <dbReference type="NCBI Taxonomy" id="89957"/>
    <lineage>
        <taxon>Eukaryota</taxon>
        <taxon>Sar</taxon>
        <taxon>Alveolata</taxon>
        <taxon>Dinophyceae</taxon>
        <taxon>Suessiales</taxon>
        <taxon>Suessiaceae</taxon>
        <taxon>Polarella</taxon>
    </lineage>
</organism>
<reference evidence="2" key="1">
    <citation type="submission" date="2021-02" db="EMBL/GenBank/DDBJ databases">
        <authorList>
            <person name="Dougan E. K."/>
            <person name="Rhodes N."/>
            <person name="Thang M."/>
            <person name="Chan C."/>
        </authorList>
    </citation>
    <scope>NUCLEOTIDE SEQUENCE</scope>
</reference>
<dbReference type="SUPFAM" id="SSF53383">
    <property type="entry name" value="PLP-dependent transferases"/>
    <property type="match status" value="1"/>
</dbReference>
<dbReference type="PANTHER" id="PTHR43092">
    <property type="entry name" value="L-CYSTEINE DESULFHYDRASE"/>
    <property type="match status" value="1"/>
</dbReference>
<dbReference type="PANTHER" id="PTHR43092:SF2">
    <property type="entry name" value="HERCYNYLCYSTEINE SULFOXIDE LYASE"/>
    <property type="match status" value="1"/>
</dbReference>
<name>A0A813JF13_POLGL</name>